<sequence length="92" mass="9993">MTTGPQLRAARALIGVAVDEVAKAAQVSTNTIRRAEACPKETRLTAANLAAICHVYERVGVEFLNSEEAAGVRLHWETFEKIKERSKPKGGC</sequence>
<reference evidence="1 2" key="1">
    <citation type="submission" date="2019-09" db="EMBL/GenBank/DDBJ databases">
        <title>Genome sequence of Roseospira marina, one of the more divergent members of the non-sulfur purple photosynthetic bacterial family, the Rhodospirillaceae.</title>
        <authorList>
            <person name="Meyer T."/>
            <person name="Kyndt J."/>
        </authorList>
    </citation>
    <scope>NUCLEOTIDE SEQUENCE [LARGE SCALE GENOMIC DNA]</scope>
    <source>
        <strain evidence="1 2">DSM 15113</strain>
    </source>
</reference>
<name>A0A5M6IFC1_9PROT</name>
<dbReference type="EMBL" id="VWPJ01000002">
    <property type="protein sequence ID" value="KAA5606832.1"/>
    <property type="molecule type" value="Genomic_DNA"/>
</dbReference>
<dbReference type="GO" id="GO:0003677">
    <property type="term" value="F:DNA binding"/>
    <property type="evidence" value="ECO:0007669"/>
    <property type="project" value="InterPro"/>
</dbReference>
<dbReference type="SUPFAM" id="SSF47413">
    <property type="entry name" value="lambda repressor-like DNA-binding domains"/>
    <property type="match status" value="1"/>
</dbReference>
<gene>
    <name evidence="1" type="ORF">F1188_02615</name>
</gene>
<dbReference type="Proteomes" id="UP000324065">
    <property type="component" value="Unassembled WGS sequence"/>
</dbReference>
<accession>A0A5M6IFC1</accession>
<organism evidence="1 2">
    <name type="scientific">Roseospira marina</name>
    <dbReference type="NCBI Taxonomy" id="140057"/>
    <lineage>
        <taxon>Bacteria</taxon>
        <taxon>Pseudomonadati</taxon>
        <taxon>Pseudomonadota</taxon>
        <taxon>Alphaproteobacteria</taxon>
        <taxon>Rhodospirillales</taxon>
        <taxon>Rhodospirillaceae</taxon>
        <taxon>Roseospira</taxon>
    </lineage>
</organism>
<dbReference type="AlphaFoldDB" id="A0A5M6IFC1"/>
<comment type="caution">
    <text evidence="1">The sequence shown here is derived from an EMBL/GenBank/DDBJ whole genome shotgun (WGS) entry which is preliminary data.</text>
</comment>
<keyword evidence="2" id="KW-1185">Reference proteome</keyword>
<proteinExistence type="predicted"/>
<evidence type="ECO:0000313" key="1">
    <source>
        <dbReference type="EMBL" id="KAA5606832.1"/>
    </source>
</evidence>
<dbReference type="Gene3D" id="1.10.260.40">
    <property type="entry name" value="lambda repressor-like DNA-binding domains"/>
    <property type="match status" value="1"/>
</dbReference>
<evidence type="ECO:0000313" key="2">
    <source>
        <dbReference type="Proteomes" id="UP000324065"/>
    </source>
</evidence>
<dbReference type="RefSeq" id="WP_150060843.1">
    <property type="nucleotide sequence ID" value="NZ_JACHII010000003.1"/>
</dbReference>
<protein>
    <submittedName>
        <fullName evidence="1">Helix-turn-helix domain-containing protein</fullName>
    </submittedName>
</protein>
<dbReference type="OrthoDB" id="4419620at2"/>
<dbReference type="InterPro" id="IPR010982">
    <property type="entry name" value="Lambda_DNA-bd_dom_sf"/>
</dbReference>